<evidence type="ECO:0000313" key="4">
    <source>
        <dbReference type="Proteomes" id="UP000316921"/>
    </source>
</evidence>
<dbReference type="Proteomes" id="UP000316921">
    <property type="component" value="Chromosome"/>
</dbReference>
<feature type="transmembrane region" description="Helical" evidence="2">
    <location>
        <begin position="102"/>
        <end position="126"/>
    </location>
</feature>
<proteinExistence type="predicted"/>
<organism evidence="3 4">
    <name type="scientific">Engelhardtia mirabilis</name>
    <dbReference type="NCBI Taxonomy" id="2528011"/>
    <lineage>
        <taxon>Bacteria</taxon>
        <taxon>Pseudomonadati</taxon>
        <taxon>Planctomycetota</taxon>
        <taxon>Planctomycetia</taxon>
        <taxon>Planctomycetia incertae sedis</taxon>
        <taxon>Engelhardtia</taxon>
    </lineage>
</organism>
<name>A0A518BFD9_9BACT</name>
<keyword evidence="4" id="KW-1185">Reference proteome</keyword>
<protein>
    <submittedName>
        <fullName evidence="3">Uncharacterized protein</fullName>
    </submittedName>
</protein>
<dbReference type="RefSeq" id="WP_145168271.1">
    <property type="nucleotide sequence ID" value="NZ_CP036287.1"/>
</dbReference>
<sequence length="215" mass="22549">MERRHIAWFALVAGGFASAAFVFAVGPYAELAQRLGTERPFDEAPATSVAGAKARLAAMDAATVELYANHLRWDLVAMVANGALLAGLLLALAPSRLRARSYLLALPALVMLADAVENSVLSTWLANLQTAPSETSVLVARTATTAKFGAFAVAVLAIAALAAARMLHRRRGRSPRPGGQSARVGSEIDSDLRVSPFGAGARPSLESSEGSRRAR</sequence>
<feature type="transmembrane region" description="Helical" evidence="2">
    <location>
        <begin position="146"/>
        <end position="167"/>
    </location>
</feature>
<feature type="region of interest" description="Disordered" evidence="1">
    <location>
        <begin position="169"/>
        <end position="215"/>
    </location>
</feature>
<dbReference type="KEGG" id="pbap:Pla133_07590"/>
<feature type="transmembrane region" description="Helical" evidence="2">
    <location>
        <begin position="75"/>
        <end position="93"/>
    </location>
</feature>
<accession>A0A518BFD9</accession>
<dbReference type="EMBL" id="CP036287">
    <property type="protein sequence ID" value="QDU65694.1"/>
    <property type="molecule type" value="Genomic_DNA"/>
</dbReference>
<evidence type="ECO:0000313" key="3">
    <source>
        <dbReference type="EMBL" id="QDU65694.1"/>
    </source>
</evidence>
<gene>
    <name evidence="3" type="ORF">Pla133_07590</name>
</gene>
<keyword evidence="2" id="KW-0812">Transmembrane</keyword>
<keyword evidence="2" id="KW-1133">Transmembrane helix</keyword>
<evidence type="ECO:0000256" key="1">
    <source>
        <dbReference type="SAM" id="MobiDB-lite"/>
    </source>
</evidence>
<reference evidence="3 4" key="1">
    <citation type="submission" date="2019-02" db="EMBL/GenBank/DDBJ databases">
        <title>Deep-cultivation of Planctomycetes and their phenomic and genomic characterization uncovers novel biology.</title>
        <authorList>
            <person name="Wiegand S."/>
            <person name="Jogler M."/>
            <person name="Boedeker C."/>
            <person name="Pinto D."/>
            <person name="Vollmers J."/>
            <person name="Rivas-Marin E."/>
            <person name="Kohn T."/>
            <person name="Peeters S.H."/>
            <person name="Heuer A."/>
            <person name="Rast P."/>
            <person name="Oberbeckmann S."/>
            <person name="Bunk B."/>
            <person name="Jeske O."/>
            <person name="Meyerdierks A."/>
            <person name="Storesund J.E."/>
            <person name="Kallscheuer N."/>
            <person name="Luecker S."/>
            <person name="Lage O.M."/>
            <person name="Pohl T."/>
            <person name="Merkel B.J."/>
            <person name="Hornburger P."/>
            <person name="Mueller R.-W."/>
            <person name="Bruemmer F."/>
            <person name="Labrenz M."/>
            <person name="Spormann A.M."/>
            <person name="Op den Camp H."/>
            <person name="Overmann J."/>
            <person name="Amann R."/>
            <person name="Jetten M.S.M."/>
            <person name="Mascher T."/>
            <person name="Medema M.H."/>
            <person name="Devos D.P."/>
            <person name="Kaster A.-K."/>
            <person name="Ovreas L."/>
            <person name="Rohde M."/>
            <person name="Galperin M.Y."/>
            <person name="Jogler C."/>
        </authorList>
    </citation>
    <scope>NUCLEOTIDE SEQUENCE [LARGE SCALE GENOMIC DNA]</scope>
    <source>
        <strain evidence="3 4">Pla133</strain>
    </source>
</reference>
<dbReference type="AlphaFoldDB" id="A0A518BFD9"/>
<feature type="transmembrane region" description="Helical" evidence="2">
    <location>
        <begin position="7"/>
        <end position="29"/>
    </location>
</feature>
<evidence type="ECO:0000256" key="2">
    <source>
        <dbReference type="SAM" id="Phobius"/>
    </source>
</evidence>
<keyword evidence="2" id="KW-0472">Membrane</keyword>